<dbReference type="PRINTS" id="PR01469">
    <property type="entry name" value="CARBMTKINASE"/>
</dbReference>
<keyword evidence="3 5" id="KW-0418">Kinase</keyword>
<dbReference type="InterPro" id="IPR036393">
    <property type="entry name" value="AceGlu_kinase-like_sf"/>
</dbReference>
<proteinExistence type="inferred from homology"/>
<evidence type="ECO:0000256" key="2">
    <source>
        <dbReference type="ARBA" id="ARBA00022679"/>
    </source>
</evidence>
<dbReference type="CDD" id="cd04235">
    <property type="entry name" value="AAK_CK"/>
    <property type="match status" value="1"/>
</dbReference>
<dbReference type="NCBIfam" id="NF009008">
    <property type="entry name" value="PRK12354.1"/>
    <property type="match status" value="1"/>
</dbReference>
<accession>A0ABZ0D5U9</accession>
<evidence type="ECO:0000256" key="1">
    <source>
        <dbReference type="ARBA" id="ARBA00011066"/>
    </source>
</evidence>
<keyword evidence="2 5" id="KW-0808">Transferase</keyword>
<evidence type="ECO:0000313" key="7">
    <source>
        <dbReference type="EMBL" id="WOB10901.1"/>
    </source>
</evidence>
<dbReference type="PANTHER" id="PTHR30409:SF1">
    <property type="entry name" value="CARBAMATE KINASE-RELATED"/>
    <property type="match status" value="1"/>
</dbReference>
<evidence type="ECO:0000256" key="5">
    <source>
        <dbReference type="PIRNR" id="PIRNR000723"/>
    </source>
</evidence>
<evidence type="ECO:0000259" key="6">
    <source>
        <dbReference type="Pfam" id="PF00696"/>
    </source>
</evidence>
<evidence type="ECO:0000256" key="4">
    <source>
        <dbReference type="NCBIfam" id="TIGR00746"/>
    </source>
</evidence>
<dbReference type="Proteomes" id="UP001303946">
    <property type="component" value="Chromosome"/>
</dbReference>
<dbReference type="InterPro" id="IPR003964">
    <property type="entry name" value="Carb_kinase"/>
</dbReference>
<reference evidence="7 8" key="1">
    <citation type="submission" date="2023-10" db="EMBL/GenBank/DDBJ databases">
        <title>Bacteria for the degradation of biodegradable plastic PBAT(Polybutylene adipate terephthalate).</title>
        <authorList>
            <person name="Weon H.-Y."/>
            <person name="Yeon J."/>
        </authorList>
    </citation>
    <scope>NUCLEOTIDE SEQUENCE [LARGE SCALE GENOMIC DNA]</scope>
    <source>
        <strain evidence="7 8">SBD 7-3</strain>
    </source>
</reference>
<protein>
    <recommendedName>
        <fullName evidence="4 5">Carbamate kinase</fullName>
    </recommendedName>
</protein>
<dbReference type="EMBL" id="CP136336">
    <property type="protein sequence ID" value="WOB10901.1"/>
    <property type="molecule type" value="Genomic_DNA"/>
</dbReference>
<dbReference type="GO" id="GO:0008804">
    <property type="term" value="F:carbamate kinase activity"/>
    <property type="evidence" value="ECO:0007669"/>
    <property type="project" value="UniProtKB-EC"/>
</dbReference>
<keyword evidence="8" id="KW-1185">Reference proteome</keyword>
<dbReference type="InterPro" id="IPR001048">
    <property type="entry name" value="Asp/Glu/Uridylate_kinase"/>
</dbReference>
<sequence>MRIVVALGGNALLRRGEPLTSENQLANIRRAAGQLARIVEGNELVLTHGNGPQVGLLALQAAEQATGEGFPLDVLGAQTDGMIGYLLEQELSNILPSQVIATLLTRVEVDPSDPAFTSPTKPIGPVYTAADAERIGHQHGWAMAPDGKGVRRVVASPSPQRVLGLQPIQWLLSHGTLVIAAGGGGIPVAAMGDGRALRGVEAVIDKDLCSSLLARQLGADCLVIATDVDAVYLDFGTPTQRALRQVDVEALAEMRFPAGSMGPKVEAARAFVANTGRRAVIGSLDHIEAMVQGRAGTEVVPAGSRERSA</sequence>
<evidence type="ECO:0000313" key="8">
    <source>
        <dbReference type="Proteomes" id="UP001303946"/>
    </source>
</evidence>
<dbReference type="NCBIfam" id="TIGR00746">
    <property type="entry name" value="arcC"/>
    <property type="match status" value="1"/>
</dbReference>
<dbReference type="PANTHER" id="PTHR30409">
    <property type="entry name" value="CARBAMATE KINASE"/>
    <property type="match status" value="1"/>
</dbReference>
<comment type="similarity">
    <text evidence="1 5">Belongs to the carbamate kinase family.</text>
</comment>
<feature type="domain" description="Aspartate/glutamate/uridylate kinase" evidence="6">
    <location>
        <begin position="1"/>
        <end position="282"/>
    </location>
</feature>
<dbReference type="Gene3D" id="3.40.1160.10">
    <property type="entry name" value="Acetylglutamate kinase-like"/>
    <property type="match status" value="1"/>
</dbReference>
<evidence type="ECO:0000256" key="3">
    <source>
        <dbReference type="ARBA" id="ARBA00022777"/>
    </source>
</evidence>
<dbReference type="PIRSF" id="PIRSF000723">
    <property type="entry name" value="Carbamate_kin"/>
    <property type="match status" value="1"/>
</dbReference>
<dbReference type="Pfam" id="PF00696">
    <property type="entry name" value="AA_kinase"/>
    <property type="match status" value="1"/>
</dbReference>
<gene>
    <name evidence="7" type="primary">arcC</name>
    <name evidence="7" type="ORF">RXV79_12795</name>
</gene>
<dbReference type="RefSeq" id="WP_316703824.1">
    <property type="nucleotide sequence ID" value="NZ_CP136336.1"/>
</dbReference>
<dbReference type="SUPFAM" id="SSF53633">
    <property type="entry name" value="Carbamate kinase-like"/>
    <property type="match status" value="1"/>
</dbReference>
<dbReference type="NCBIfam" id="NF009007">
    <property type="entry name" value="PRK12352.1"/>
    <property type="match status" value="1"/>
</dbReference>
<organism evidence="7 8">
    <name type="scientific">Piscinibacter gummiphilus</name>
    <dbReference type="NCBI Taxonomy" id="946333"/>
    <lineage>
        <taxon>Bacteria</taxon>
        <taxon>Pseudomonadati</taxon>
        <taxon>Pseudomonadota</taxon>
        <taxon>Betaproteobacteria</taxon>
        <taxon>Burkholderiales</taxon>
        <taxon>Sphaerotilaceae</taxon>
        <taxon>Piscinibacter</taxon>
    </lineage>
</organism>
<name>A0ABZ0D5U9_9BURK</name>